<name>A0ABV8BAW5_9BACI</name>
<organism evidence="1 2">
    <name type="scientific">Bacillus songklensis</name>
    <dbReference type="NCBI Taxonomy" id="1069116"/>
    <lineage>
        <taxon>Bacteria</taxon>
        <taxon>Bacillati</taxon>
        <taxon>Bacillota</taxon>
        <taxon>Bacilli</taxon>
        <taxon>Bacillales</taxon>
        <taxon>Bacillaceae</taxon>
        <taxon>Bacillus</taxon>
    </lineage>
</organism>
<evidence type="ECO:0000313" key="1">
    <source>
        <dbReference type="EMBL" id="MFC3886455.1"/>
    </source>
</evidence>
<comment type="caution">
    <text evidence="1">The sequence shown here is derived from an EMBL/GenBank/DDBJ whole genome shotgun (WGS) entry which is preliminary data.</text>
</comment>
<sequence>MKEAILQAGDALIQLLDYQDDTVRKRIQKGLSLYRQGYVYNLKELQHYAGVVVHDEREWMVLLNLQDLSKSECDCGDSDFCPHRLAGFFYAYAASGRVGDLLEKWKQQSASLQMASSLAAFRPKKEMSINRTDHSYSLNEWQDLLEDRYGRFTQAKLVRSTSIYAELYEQYFLSLTKEAPSLSPYRELFMIHAGLLTFMKMCDVMSTQKLSKQTFNAFVRTPLSQLIYEIEQNVYKAAQTSMPFSADTLLYETMKQIRMVLFYTSALPYERIDLYRTLWTHLFKRPKWIKEEKQYLENVHGFQLERDVVFAHLLVLEKQDEKAVAFLKQADLSIFPYVFKWAKDHIYYKDEQRANIWLLYIKERMAPYIRTLPSYQGSRAFVSMLLSLFESYSELCRDKAVYTDALRSLLPYSFVEYSQYLYEQKQFQSWLELQAAFRYDILEYDRSILKDIEAKNPKWLLPIYHQSIQQSIEKKTRSSYEEAVQHLKELQRLYKNLQNEQVFTSYLQQLTQSTKRLRAFQEALKKGGFAHD</sequence>
<reference evidence="2" key="1">
    <citation type="journal article" date="2019" name="Int. J. Syst. Evol. Microbiol.">
        <title>The Global Catalogue of Microorganisms (GCM) 10K type strain sequencing project: providing services to taxonomists for standard genome sequencing and annotation.</title>
        <authorList>
            <consortium name="The Broad Institute Genomics Platform"/>
            <consortium name="The Broad Institute Genome Sequencing Center for Infectious Disease"/>
            <person name="Wu L."/>
            <person name="Ma J."/>
        </authorList>
    </citation>
    <scope>NUCLEOTIDE SEQUENCE [LARGE SCALE GENOMIC DNA]</scope>
    <source>
        <strain evidence="2">CCUG 61889</strain>
    </source>
</reference>
<dbReference type="Proteomes" id="UP001595752">
    <property type="component" value="Unassembled WGS sequence"/>
</dbReference>
<proteinExistence type="predicted"/>
<dbReference type="EMBL" id="JBHRZT010000073">
    <property type="protein sequence ID" value="MFC3886455.1"/>
    <property type="molecule type" value="Genomic_DNA"/>
</dbReference>
<evidence type="ECO:0000313" key="2">
    <source>
        <dbReference type="Proteomes" id="UP001595752"/>
    </source>
</evidence>
<protein>
    <recommendedName>
        <fullName evidence="3">SWIM-type domain-containing protein</fullName>
    </recommendedName>
</protein>
<gene>
    <name evidence="1" type="ORF">ACFOU2_24365</name>
</gene>
<accession>A0ABV8BAW5</accession>
<evidence type="ECO:0008006" key="3">
    <source>
        <dbReference type="Google" id="ProtNLM"/>
    </source>
</evidence>
<keyword evidence="2" id="KW-1185">Reference proteome</keyword>
<dbReference type="RefSeq" id="WP_377918877.1">
    <property type="nucleotide sequence ID" value="NZ_JBHRZT010000073.1"/>
</dbReference>